<dbReference type="InterPro" id="IPR050640">
    <property type="entry name" value="Bact_2-comp_sensor_kinase"/>
</dbReference>
<dbReference type="SUPFAM" id="SSF55874">
    <property type="entry name" value="ATPase domain of HSP90 chaperone/DNA topoisomerase II/histidine kinase"/>
    <property type="match status" value="1"/>
</dbReference>
<evidence type="ECO:0000313" key="5">
    <source>
        <dbReference type="Proteomes" id="UP001202180"/>
    </source>
</evidence>
<evidence type="ECO:0000259" key="3">
    <source>
        <dbReference type="Pfam" id="PF06580"/>
    </source>
</evidence>
<gene>
    <name evidence="4" type="ORF">M0L20_24555</name>
</gene>
<reference evidence="4 5" key="1">
    <citation type="submission" date="2022-04" db="EMBL/GenBank/DDBJ databases">
        <title>Spirosoma sp. strain RP8 genome sequencing and assembly.</title>
        <authorList>
            <person name="Jung Y."/>
        </authorList>
    </citation>
    <scope>NUCLEOTIDE SEQUENCE [LARGE SCALE GENOMIC DNA]</scope>
    <source>
        <strain evidence="4 5">RP8</strain>
    </source>
</reference>
<dbReference type="Proteomes" id="UP001202180">
    <property type="component" value="Unassembled WGS sequence"/>
</dbReference>
<keyword evidence="4" id="KW-0808">Transferase</keyword>
<feature type="transmembrane region" description="Helical" evidence="2">
    <location>
        <begin position="12"/>
        <end position="28"/>
    </location>
</feature>
<feature type="transmembrane region" description="Helical" evidence="2">
    <location>
        <begin position="174"/>
        <end position="195"/>
    </location>
</feature>
<name>A0ABT0HSB4_9BACT</name>
<evidence type="ECO:0000256" key="2">
    <source>
        <dbReference type="SAM" id="Phobius"/>
    </source>
</evidence>
<organism evidence="4 5">
    <name type="scientific">Spirosoma liriopis</name>
    <dbReference type="NCBI Taxonomy" id="2937440"/>
    <lineage>
        <taxon>Bacteria</taxon>
        <taxon>Pseudomonadati</taxon>
        <taxon>Bacteroidota</taxon>
        <taxon>Cytophagia</taxon>
        <taxon>Cytophagales</taxon>
        <taxon>Cytophagaceae</taxon>
        <taxon>Spirosoma</taxon>
    </lineage>
</organism>
<sequence length="401" mass="46180">MAAWLKSHSTNLLIGIALIILPLIYSVYSGVSWSPLRPHEHLVQNGLAYTLLVLFSYLNHTVLVPRWFLTKHYWKYALIAVSCVLAAVYFPYRIEQWFFFKPPKENTPLVWARQLFVEEMMMTGPYTPQFESHHDENRPVVKPFDRYRGPHQDGPPHPPDGERPNDAHGPPFTLLLPVKLAIFFLLGSVSSLISISIQTASRLHQVENDQLQAELRQLKAQIQPHFLFNTLNSIYALAIRQDERTADTIVKLSEFMRYIIRDAHRDKVALAKEINYIGNYIDLQKARLRDAVQVNYRLEGDETHGEIAPLLLFSFIENAFKYGVSPDEESRIDIRIRIEGSNLDLYVANKKVQVSSFENSTGVGLQNTRERLRLLYPDTHQLTIDNNPTDFQVSLNLTLSE</sequence>
<dbReference type="GO" id="GO:0016301">
    <property type="term" value="F:kinase activity"/>
    <property type="evidence" value="ECO:0007669"/>
    <property type="project" value="UniProtKB-KW"/>
</dbReference>
<dbReference type="InterPro" id="IPR010559">
    <property type="entry name" value="Sig_transdc_His_kin_internal"/>
</dbReference>
<keyword evidence="4" id="KW-0418">Kinase</keyword>
<dbReference type="Gene3D" id="3.30.565.10">
    <property type="entry name" value="Histidine kinase-like ATPase, C-terminal domain"/>
    <property type="match status" value="1"/>
</dbReference>
<feature type="region of interest" description="Disordered" evidence="1">
    <location>
        <begin position="141"/>
        <end position="168"/>
    </location>
</feature>
<keyword evidence="5" id="KW-1185">Reference proteome</keyword>
<comment type="caution">
    <text evidence="4">The sequence shown here is derived from an EMBL/GenBank/DDBJ whole genome shotgun (WGS) entry which is preliminary data.</text>
</comment>
<dbReference type="Pfam" id="PF06580">
    <property type="entry name" value="His_kinase"/>
    <property type="match status" value="1"/>
</dbReference>
<feature type="transmembrane region" description="Helical" evidence="2">
    <location>
        <begin position="76"/>
        <end position="94"/>
    </location>
</feature>
<keyword evidence="2" id="KW-0472">Membrane</keyword>
<evidence type="ECO:0000313" key="4">
    <source>
        <dbReference type="EMBL" id="MCK8495066.1"/>
    </source>
</evidence>
<keyword evidence="2" id="KW-1133">Transmembrane helix</keyword>
<feature type="domain" description="Signal transduction histidine kinase internal region" evidence="3">
    <location>
        <begin position="213"/>
        <end position="291"/>
    </location>
</feature>
<accession>A0ABT0HSB4</accession>
<dbReference type="EMBL" id="JALPRF010000006">
    <property type="protein sequence ID" value="MCK8495066.1"/>
    <property type="molecule type" value="Genomic_DNA"/>
</dbReference>
<dbReference type="InterPro" id="IPR036890">
    <property type="entry name" value="HATPase_C_sf"/>
</dbReference>
<proteinExistence type="predicted"/>
<feature type="transmembrane region" description="Helical" evidence="2">
    <location>
        <begin position="48"/>
        <end position="69"/>
    </location>
</feature>
<feature type="compositionally biased region" description="Basic and acidic residues" evidence="1">
    <location>
        <begin position="141"/>
        <end position="151"/>
    </location>
</feature>
<keyword evidence="2" id="KW-0812">Transmembrane</keyword>
<dbReference type="PANTHER" id="PTHR34220">
    <property type="entry name" value="SENSOR HISTIDINE KINASE YPDA"/>
    <property type="match status" value="1"/>
</dbReference>
<evidence type="ECO:0000256" key="1">
    <source>
        <dbReference type="SAM" id="MobiDB-lite"/>
    </source>
</evidence>
<protein>
    <submittedName>
        <fullName evidence="4">Histidine kinase</fullName>
    </submittedName>
</protein>
<dbReference type="RefSeq" id="WP_248479736.1">
    <property type="nucleotide sequence ID" value="NZ_JALPRF010000006.1"/>
</dbReference>
<dbReference type="PANTHER" id="PTHR34220:SF7">
    <property type="entry name" value="SENSOR HISTIDINE KINASE YPDA"/>
    <property type="match status" value="1"/>
</dbReference>